<gene>
    <name evidence="1" type="ORF">F3059_05860</name>
</gene>
<organism evidence="1 2">
    <name type="scientific">Salibacter halophilus</name>
    <dbReference type="NCBI Taxonomy" id="1803916"/>
    <lineage>
        <taxon>Bacteria</taxon>
        <taxon>Pseudomonadati</taxon>
        <taxon>Bacteroidota</taxon>
        <taxon>Flavobacteriia</taxon>
        <taxon>Flavobacteriales</taxon>
        <taxon>Salibacteraceae</taxon>
        <taxon>Salibacter</taxon>
    </lineage>
</organism>
<evidence type="ECO:0000313" key="2">
    <source>
        <dbReference type="Proteomes" id="UP000435357"/>
    </source>
</evidence>
<accession>A0A6N6M5I8</accession>
<dbReference type="InterPro" id="IPR029058">
    <property type="entry name" value="AB_hydrolase_fold"/>
</dbReference>
<dbReference type="Proteomes" id="UP000435357">
    <property type="component" value="Unassembled WGS sequence"/>
</dbReference>
<dbReference type="SUPFAM" id="SSF53474">
    <property type="entry name" value="alpha/beta-Hydrolases"/>
    <property type="match status" value="1"/>
</dbReference>
<dbReference type="RefSeq" id="WP_151167199.1">
    <property type="nucleotide sequence ID" value="NZ_WACR01000004.1"/>
</dbReference>
<name>A0A6N6M5I8_9FLAO</name>
<dbReference type="EMBL" id="WACR01000004">
    <property type="protein sequence ID" value="KAB1064879.1"/>
    <property type="molecule type" value="Genomic_DNA"/>
</dbReference>
<reference evidence="1 2" key="1">
    <citation type="submission" date="2019-09" db="EMBL/GenBank/DDBJ databases">
        <title>Genomes of Cryomorphaceae.</title>
        <authorList>
            <person name="Bowman J.P."/>
        </authorList>
    </citation>
    <scope>NUCLEOTIDE SEQUENCE [LARGE SCALE GENOMIC DNA]</scope>
    <source>
        <strain evidence="1 2">KCTC 52047</strain>
    </source>
</reference>
<dbReference type="OrthoDB" id="7867880at2"/>
<protein>
    <recommendedName>
        <fullName evidence="3">Alpha/beta hydrolase</fullName>
    </recommendedName>
</protein>
<evidence type="ECO:0008006" key="3">
    <source>
        <dbReference type="Google" id="ProtNLM"/>
    </source>
</evidence>
<comment type="caution">
    <text evidence="1">The sequence shown here is derived from an EMBL/GenBank/DDBJ whole genome shotgun (WGS) entry which is preliminary data.</text>
</comment>
<dbReference type="AlphaFoldDB" id="A0A6N6M5I8"/>
<dbReference type="Gene3D" id="3.40.50.1820">
    <property type="entry name" value="alpha/beta hydrolase"/>
    <property type="match status" value="1"/>
</dbReference>
<proteinExistence type="predicted"/>
<keyword evidence="2" id="KW-1185">Reference proteome</keyword>
<sequence>MSYETVKNTDAGIYEDLSGSDKLLVTFGGVNQGVGVPVFEFFNTISNIECDKILIRDHHQAWYQKGVDNELNSFDKIKSYLEELIEKNDYKKVLFLGNSMGGYAAILLGTLIDVHHIIAFAPQSFIDPFYRFIYRDKRWKEQMKNVHNCEQSHKEYFDLKAYLKQNQSYKSSILIYFSSSDRLDKIHAERLKLLNGVSTIKVLEGGHTLVKTLRDRGELKRIIEGSL</sequence>
<evidence type="ECO:0000313" key="1">
    <source>
        <dbReference type="EMBL" id="KAB1064879.1"/>
    </source>
</evidence>